<keyword evidence="2 6" id="KW-0812">Transmembrane</keyword>
<protein>
    <submittedName>
        <fullName evidence="8">Type IV secretion system protein</fullName>
    </submittedName>
</protein>
<keyword evidence="4 6" id="KW-0472">Membrane</keyword>
<feature type="transmembrane region" description="Helical" evidence="6">
    <location>
        <begin position="187"/>
        <end position="209"/>
    </location>
</feature>
<dbReference type="EMBL" id="JAMKFE010000014">
    <property type="protein sequence ID" value="MCM5681884.1"/>
    <property type="molecule type" value="Genomic_DNA"/>
</dbReference>
<dbReference type="InterPro" id="IPR007688">
    <property type="entry name" value="Conjugal_tfr_TrbL/VirB6"/>
</dbReference>
<evidence type="ECO:0000256" key="6">
    <source>
        <dbReference type="SAM" id="Phobius"/>
    </source>
</evidence>
<keyword evidence="7" id="KW-0732">Signal</keyword>
<dbReference type="Pfam" id="PF04610">
    <property type="entry name" value="TrbL"/>
    <property type="match status" value="1"/>
</dbReference>
<sequence length="486" mass="51497">MLSFLRAPCSGASLLRACKLLLLALWLTGAAVPAQAGVDDAFNQIREYEDAMVERVTDVVESDEVNDIANTFFLVMALALFVLKCTAYALRGFDLADMFQTMMQIMITGFMMVSFTVIVPAIFNAALYVGQALLAGLGGISFNSNEARDLPTSLVAMLVKYGGTIGPECDVDWYNPFSALDCIKNGVVSVIATFIMTIIIGLLCIAVTLVDIWGFWLYAIALALGKLLVPFTLYRRLSFLFDGWLRFYFGALVYLILAQANVALVAVAILTFLGTTVQAVSTGSFTAPAQPPIKDLADILGMVLFCGVGIFTLFATGRFAGAIVAGAGAGGLNFAKIAQSVVRIVAAPVMVAATGVKGAVQGVKDKKASLAAQQREERAARRAARGGGSPRPRPANAPARPPAPAPSLSFGQFIGAAAGGMARAYRDAGLRSMNRNRSFRRGYNFVKGGNSSSGGRGGGSRDRHTQAQMDADRWMQDNASRSGAGT</sequence>
<comment type="caution">
    <text evidence="8">The sequence shown here is derived from an EMBL/GenBank/DDBJ whole genome shotgun (WGS) entry which is preliminary data.</text>
</comment>
<gene>
    <name evidence="8" type="ORF">M8A51_20340</name>
</gene>
<evidence type="ECO:0000256" key="3">
    <source>
        <dbReference type="ARBA" id="ARBA00022989"/>
    </source>
</evidence>
<feature type="compositionally biased region" description="Pro residues" evidence="5">
    <location>
        <begin position="391"/>
        <end position="405"/>
    </location>
</feature>
<feature type="compositionally biased region" description="Basic and acidic residues" evidence="5">
    <location>
        <begin position="459"/>
        <end position="475"/>
    </location>
</feature>
<accession>A0ABT0YU05</accession>
<proteinExistence type="predicted"/>
<evidence type="ECO:0000313" key="9">
    <source>
        <dbReference type="Proteomes" id="UP001165541"/>
    </source>
</evidence>
<evidence type="ECO:0000256" key="2">
    <source>
        <dbReference type="ARBA" id="ARBA00022692"/>
    </source>
</evidence>
<organism evidence="8 9">
    <name type="scientific">Caldimonas mangrovi</name>
    <dbReference type="NCBI Taxonomy" id="2944811"/>
    <lineage>
        <taxon>Bacteria</taxon>
        <taxon>Pseudomonadati</taxon>
        <taxon>Pseudomonadota</taxon>
        <taxon>Betaproteobacteria</taxon>
        <taxon>Burkholderiales</taxon>
        <taxon>Sphaerotilaceae</taxon>
        <taxon>Caldimonas</taxon>
    </lineage>
</organism>
<dbReference type="Proteomes" id="UP001165541">
    <property type="component" value="Unassembled WGS sequence"/>
</dbReference>
<feature type="transmembrane region" description="Helical" evidence="6">
    <location>
        <begin position="68"/>
        <end position="90"/>
    </location>
</feature>
<feature type="transmembrane region" description="Helical" evidence="6">
    <location>
        <begin position="215"/>
        <end position="235"/>
    </location>
</feature>
<keyword evidence="3 6" id="KW-1133">Transmembrane helix</keyword>
<dbReference type="RefSeq" id="WP_251780364.1">
    <property type="nucleotide sequence ID" value="NZ_JAMKFE010000014.1"/>
</dbReference>
<name>A0ABT0YU05_9BURK</name>
<feature type="chain" id="PRO_5047214683" evidence="7">
    <location>
        <begin position="37"/>
        <end position="486"/>
    </location>
</feature>
<feature type="transmembrane region" description="Helical" evidence="6">
    <location>
        <begin position="102"/>
        <end position="119"/>
    </location>
</feature>
<feature type="transmembrane region" description="Helical" evidence="6">
    <location>
        <begin position="247"/>
        <end position="276"/>
    </location>
</feature>
<reference evidence="8" key="1">
    <citation type="submission" date="2022-05" db="EMBL/GenBank/DDBJ databases">
        <title>Schlegelella sp. nov., isolated from mangrove soil.</title>
        <authorList>
            <person name="Liu Y."/>
            <person name="Ge X."/>
            <person name="Liu W."/>
        </authorList>
    </citation>
    <scope>NUCLEOTIDE SEQUENCE</scope>
    <source>
        <strain evidence="8">S2-27</strain>
    </source>
</reference>
<evidence type="ECO:0000256" key="5">
    <source>
        <dbReference type="SAM" id="MobiDB-lite"/>
    </source>
</evidence>
<feature type="region of interest" description="Disordered" evidence="5">
    <location>
        <begin position="441"/>
        <end position="486"/>
    </location>
</feature>
<feature type="signal peptide" evidence="7">
    <location>
        <begin position="1"/>
        <end position="36"/>
    </location>
</feature>
<evidence type="ECO:0000256" key="7">
    <source>
        <dbReference type="SAM" id="SignalP"/>
    </source>
</evidence>
<evidence type="ECO:0000256" key="1">
    <source>
        <dbReference type="ARBA" id="ARBA00004141"/>
    </source>
</evidence>
<feature type="compositionally biased region" description="Basic and acidic residues" evidence="5">
    <location>
        <begin position="367"/>
        <end position="380"/>
    </location>
</feature>
<feature type="compositionally biased region" description="Polar residues" evidence="5">
    <location>
        <begin position="477"/>
        <end position="486"/>
    </location>
</feature>
<evidence type="ECO:0000313" key="8">
    <source>
        <dbReference type="EMBL" id="MCM5681884.1"/>
    </source>
</evidence>
<comment type="subcellular location">
    <subcellularLocation>
        <location evidence="1">Membrane</location>
        <topology evidence="1">Multi-pass membrane protein</topology>
    </subcellularLocation>
</comment>
<feature type="region of interest" description="Disordered" evidence="5">
    <location>
        <begin position="367"/>
        <end position="410"/>
    </location>
</feature>
<feature type="transmembrane region" description="Helical" evidence="6">
    <location>
        <begin position="296"/>
        <end position="315"/>
    </location>
</feature>
<evidence type="ECO:0000256" key="4">
    <source>
        <dbReference type="ARBA" id="ARBA00023136"/>
    </source>
</evidence>
<keyword evidence="9" id="KW-1185">Reference proteome</keyword>